<evidence type="ECO:0000313" key="2">
    <source>
        <dbReference type="Proteomes" id="UP000712281"/>
    </source>
</evidence>
<name>A0A8S9HDN6_BRACR</name>
<organism evidence="1 2">
    <name type="scientific">Brassica cretica</name>
    <name type="common">Mustard</name>
    <dbReference type="NCBI Taxonomy" id="69181"/>
    <lineage>
        <taxon>Eukaryota</taxon>
        <taxon>Viridiplantae</taxon>
        <taxon>Streptophyta</taxon>
        <taxon>Embryophyta</taxon>
        <taxon>Tracheophyta</taxon>
        <taxon>Spermatophyta</taxon>
        <taxon>Magnoliopsida</taxon>
        <taxon>eudicotyledons</taxon>
        <taxon>Gunneridae</taxon>
        <taxon>Pentapetalae</taxon>
        <taxon>rosids</taxon>
        <taxon>malvids</taxon>
        <taxon>Brassicales</taxon>
        <taxon>Brassicaceae</taxon>
        <taxon>Brassiceae</taxon>
        <taxon>Brassica</taxon>
    </lineage>
</organism>
<dbReference type="EMBL" id="QGKW02001940">
    <property type="protein sequence ID" value="KAF2554787.1"/>
    <property type="molecule type" value="Genomic_DNA"/>
</dbReference>
<sequence>MLGASSILDQDALAFPAVPACQAAPLLILQRSDPSVKGSSLHMSYLGNFL</sequence>
<dbReference type="AlphaFoldDB" id="A0A8S9HDN6"/>
<accession>A0A8S9HDN6</accession>
<reference evidence="1" key="1">
    <citation type="submission" date="2019-12" db="EMBL/GenBank/DDBJ databases">
        <title>Genome sequencing and annotation of Brassica cretica.</title>
        <authorList>
            <person name="Studholme D.J."/>
            <person name="Sarris P.F."/>
        </authorList>
    </citation>
    <scope>NUCLEOTIDE SEQUENCE</scope>
    <source>
        <strain evidence="1">PFS-001/15</strain>
        <tissue evidence="1">Leaf</tissue>
    </source>
</reference>
<dbReference type="Proteomes" id="UP000712281">
    <property type="component" value="Unassembled WGS sequence"/>
</dbReference>
<comment type="caution">
    <text evidence="1">The sequence shown here is derived from an EMBL/GenBank/DDBJ whole genome shotgun (WGS) entry which is preliminary data.</text>
</comment>
<gene>
    <name evidence="1" type="ORF">F2Q68_00015174</name>
</gene>
<evidence type="ECO:0000313" key="1">
    <source>
        <dbReference type="EMBL" id="KAF2554787.1"/>
    </source>
</evidence>
<proteinExistence type="predicted"/>
<protein>
    <submittedName>
        <fullName evidence="1">Uncharacterized protein</fullName>
    </submittedName>
</protein>